<evidence type="ECO:0000313" key="7">
    <source>
        <dbReference type="Proteomes" id="UP001056426"/>
    </source>
</evidence>
<dbReference type="Gene3D" id="2.102.10.10">
    <property type="entry name" value="Rieske [2Fe-2S] iron-sulphur domain"/>
    <property type="match status" value="1"/>
</dbReference>
<proteinExistence type="predicted"/>
<dbReference type="RefSeq" id="WP_250724134.1">
    <property type="nucleotide sequence ID" value="NZ_CP098400.1"/>
</dbReference>
<keyword evidence="2" id="KW-0479">Metal-binding</keyword>
<evidence type="ECO:0000256" key="3">
    <source>
        <dbReference type="ARBA" id="ARBA00023004"/>
    </source>
</evidence>
<dbReference type="PROSITE" id="PS51296">
    <property type="entry name" value="RIESKE"/>
    <property type="match status" value="1"/>
</dbReference>
<keyword evidence="3" id="KW-0408">Iron</keyword>
<gene>
    <name evidence="6" type="ORF">M9189_01435</name>
</gene>
<keyword evidence="1" id="KW-0001">2Fe-2S</keyword>
<dbReference type="Proteomes" id="UP001056426">
    <property type="component" value="Chromosome"/>
</dbReference>
<dbReference type="KEGG" id="alkq:M9189_01435"/>
<feature type="domain" description="Rieske" evidence="5">
    <location>
        <begin position="47"/>
        <end position="140"/>
    </location>
</feature>
<name>A0A9J6ZR39_9BACT</name>
<evidence type="ECO:0000256" key="2">
    <source>
        <dbReference type="ARBA" id="ARBA00022723"/>
    </source>
</evidence>
<dbReference type="Pfam" id="PF00355">
    <property type="entry name" value="Rieske"/>
    <property type="match status" value="1"/>
</dbReference>
<sequence>MRKYLFVISYTLLFVFGCKEDDHPVPNQRFTAYINLMLPDYINKDAFVAIYDSDGSRIGIGGVIVYRVGDGHYYVFERYCPHDEELTCLVDLEEGNTSAQCPCCESRFFIISETGDCIEGPSDYSLKPYRNRVEPNGTILVIYN</sequence>
<dbReference type="InterPro" id="IPR017941">
    <property type="entry name" value="Rieske_2Fe-2S"/>
</dbReference>
<dbReference type="EMBL" id="CP098400">
    <property type="protein sequence ID" value="URW80022.1"/>
    <property type="molecule type" value="Genomic_DNA"/>
</dbReference>
<protein>
    <submittedName>
        <fullName evidence="6">Rieske 2Fe-2S domain-containing protein</fullName>
    </submittedName>
</protein>
<dbReference type="GO" id="GO:0051537">
    <property type="term" value="F:2 iron, 2 sulfur cluster binding"/>
    <property type="evidence" value="ECO:0007669"/>
    <property type="project" value="UniProtKB-KW"/>
</dbReference>
<dbReference type="SUPFAM" id="SSF50022">
    <property type="entry name" value="ISP domain"/>
    <property type="match status" value="1"/>
</dbReference>
<dbReference type="PROSITE" id="PS51257">
    <property type="entry name" value="PROKAR_LIPOPROTEIN"/>
    <property type="match status" value="1"/>
</dbReference>
<reference evidence="6" key="2">
    <citation type="submission" date="2022-06" db="EMBL/GenBank/DDBJ databases">
        <title>Xiashengella guii gen. nov. sp. nov., a bacterium isolated form anaerobic digestion tank.</title>
        <authorList>
            <person name="Huang H."/>
        </authorList>
    </citation>
    <scope>NUCLEOTIDE SEQUENCE</scope>
    <source>
        <strain evidence="6">Ai-910</strain>
    </source>
</reference>
<accession>A0A9J6ZR39</accession>
<reference evidence="6" key="1">
    <citation type="submission" date="2022-05" db="EMBL/GenBank/DDBJ databases">
        <authorList>
            <person name="Sun X."/>
        </authorList>
    </citation>
    <scope>NUCLEOTIDE SEQUENCE</scope>
    <source>
        <strain evidence="6">Ai-910</strain>
    </source>
</reference>
<evidence type="ECO:0000256" key="4">
    <source>
        <dbReference type="ARBA" id="ARBA00023014"/>
    </source>
</evidence>
<evidence type="ECO:0000259" key="5">
    <source>
        <dbReference type="PROSITE" id="PS51296"/>
    </source>
</evidence>
<dbReference type="GO" id="GO:0046872">
    <property type="term" value="F:metal ion binding"/>
    <property type="evidence" value="ECO:0007669"/>
    <property type="project" value="UniProtKB-KW"/>
</dbReference>
<keyword evidence="7" id="KW-1185">Reference proteome</keyword>
<organism evidence="6 7">
    <name type="scientific">Xiashengella succiniciproducens</name>
    <dbReference type="NCBI Taxonomy" id="2949635"/>
    <lineage>
        <taxon>Bacteria</taxon>
        <taxon>Pseudomonadati</taxon>
        <taxon>Bacteroidota</taxon>
        <taxon>Bacteroidia</taxon>
        <taxon>Marinilabiliales</taxon>
        <taxon>Marinilabiliaceae</taxon>
        <taxon>Xiashengella</taxon>
    </lineage>
</organism>
<evidence type="ECO:0000313" key="6">
    <source>
        <dbReference type="EMBL" id="URW80022.1"/>
    </source>
</evidence>
<dbReference type="AlphaFoldDB" id="A0A9J6ZR39"/>
<evidence type="ECO:0000256" key="1">
    <source>
        <dbReference type="ARBA" id="ARBA00022714"/>
    </source>
</evidence>
<keyword evidence="4" id="KW-0411">Iron-sulfur</keyword>
<dbReference type="InterPro" id="IPR036922">
    <property type="entry name" value="Rieske_2Fe-2S_sf"/>
</dbReference>